<keyword evidence="2" id="KW-0732">Signal</keyword>
<evidence type="ECO:0000313" key="5">
    <source>
        <dbReference type="Proteomes" id="UP000481327"/>
    </source>
</evidence>
<sequence>MRLGAGFLAMAVMAIAVPAAALTPSTFYVFGDSFTDAGNIAAATGNTIPDASQGFWYGRFADGPTWVDRLSYAQYGAPTVASLNGGNNFSFGGARAAQDDIISAGPPVVAIPGLASQAGLYFSQVGFVDPNALYIVNFGNNDVNAIQGTDADREGLTVAQYQAAYVNNMVGAVSTLSAFGAQNILVLGVPNPLEVEGLALQGLLDTALDAVEPGLSANLYRYSYFSFFTRLQADPTQFGLPQNLDFNTPCLAAVTPGPGIDCTGYLSFDGIHVTSKVQQALARDIGGFVGLNDVPEPSTWAMLIAGFGLVGTAMRRKGAAANA</sequence>
<dbReference type="AlphaFoldDB" id="A0A7C9KJA9"/>
<dbReference type="NCBIfam" id="TIGR02595">
    <property type="entry name" value="PEP_CTERM"/>
    <property type="match status" value="1"/>
</dbReference>
<feature type="chain" id="PRO_5028857680" evidence="2">
    <location>
        <begin position="22"/>
        <end position="323"/>
    </location>
</feature>
<dbReference type="InterPro" id="IPR036514">
    <property type="entry name" value="SGNH_hydro_sf"/>
</dbReference>
<evidence type="ECO:0000256" key="1">
    <source>
        <dbReference type="ARBA" id="ARBA00008668"/>
    </source>
</evidence>
<dbReference type="Pfam" id="PF00657">
    <property type="entry name" value="Lipase_GDSL"/>
    <property type="match status" value="1"/>
</dbReference>
<reference evidence="4 5" key="1">
    <citation type="submission" date="2019-09" db="EMBL/GenBank/DDBJ databases">
        <title>Polymorphobacter sp. isolated from a lake in China.</title>
        <authorList>
            <person name="Liu Z."/>
        </authorList>
    </citation>
    <scope>NUCLEOTIDE SEQUENCE [LARGE SCALE GENOMIC DNA]</scope>
    <source>
        <strain evidence="4 5">D40P</strain>
    </source>
</reference>
<dbReference type="NCBIfam" id="NF035944">
    <property type="entry name" value="PEPxxWA-CTERM"/>
    <property type="match status" value="1"/>
</dbReference>
<feature type="signal peptide" evidence="2">
    <location>
        <begin position="1"/>
        <end position="21"/>
    </location>
</feature>
<dbReference type="RefSeq" id="WP_152578535.1">
    <property type="nucleotide sequence ID" value="NZ_JAATJI010000001.1"/>
</dbReference>
<dbReference type="SUPFAM" id="SSF52266">
    <property type="entry name" value="SGNH hydrolase"/>
    <property type="match status" value="1"/>
</dbReference>
<accession>A0A7C9KJA9</accession>
<dbReference type="PANTHER" id="PTHR22835:SF659">
    <property type="entry name" value="GDSL LIPASE_ACYLHYDROLASE, PUTATIVE (AFU_ORTHOLOGUE AFUA_2G00510)-RELATED"/>
    <property type="match status" value="1"/>
</dbReference>
<comment type="caution">
    <text evidence="4">The sequence shown here is derived from an EMBL/GenBank/DDBJ whole genome shotgun (WGS) entry which is preliminary data.</text>
</comment>
<feature type="domain" description="Ice-binding protein C-terminal" evidence="3">
    <location>
        <begin position="293"/>
        <end position="317"/>
    </location>
</feature>
<dbReference type="PANTHER" id="PTHR22835">
    <property type="entry name" value="ZINC FINGER FYVE DOMAIN CONTAINING PROTEIN"/>
    <property type="match status" value="1"/>
</dbReference>
<proteinExistence type="inferred from homology"/>
<keyword evidence="5" id="KW-1185">Reference proteome</keyword>
<gene>
    <name evidence="4" type="ORF">F3168_11790</name>
</gene>
<dbReference type="Gene3D" id="3.40.50.1110">
    <property type="entry name" value="SGNH hydrolase"/>
    <property type="match status" value="1"/>
</dbReference>
<dbReference type="InterPro" id="IPR001087">
    <property type="entry name" value="GDSL"/>
</dbReference>
<dbReference type="OrthoDB" id="5292073at2"/>
<evidence type="ECO:0000313" key="4">
    <source>
        <dbReference type="EMBL" id="MQT17939.1"/>
    </source>
</evidence>
<name>A0A7C9KJA9_9SPHN</name>
<organism evidence="4 5">
    <name type="scientific">Sandarakinorhabdus fusca</name>
    <dbReference type="NCBI Taxonomy" id="1439888"/>
    <lineage>
        <taxon>Bacteria</taxon>
        <taxon>Pseudomonadati</taxon>
        <taxon>Pseudomonadota</taxon>
        <taxon>Alphaproteobacteria</taxon>
        <taxon>Sphingomonadales</taxon>
        <taxon>Sphingosinicellaceae</taxon>
        <taxon>Sandarakinorhabdus</taxon>
    </lineage>
</organism>
<evidence type="ECO:0000256" key="2">
    <source>
        <dbReference type="SAM" id="SignalP"/>
    </source>
</evidence>
<protein>
    <submittedName>
        <fullName evidence="4">PEPxxWA-CTERM sorting domain-containing protein</fullName>
    </submittedName>
</protein>
<dbReference type="GO" id="GO:0016788">
    <property type="term" value="F:hydrolase activity, acting on ester bonds"/>
    <property type="evidence" value="ECO:0007669"/>
    <property type="project" value="InterPro"/>
</dbReference>
<comment type="similarity">
    <text evidence="1">Belongs to the 'GDSL' lipolytic enzyme family.</text>
</comment>
<dbReference type="EMBL" id="WIOL01000004">
    <property type="protein sequence ID" value="MQT17939.1"/>
    <property type="molecule type" value="Genomic_DNA"/>
</dbReference>
<dbReference type="Pfam" id="PF07589">
    <property type="entry name" value="PEP-CTERM"/>
    <property type="match status" value="1"/>
</dbReference>
<dbReference type="InterPro" id="IPR013424">
    <property type="entry name" value="Ice-binding_C"/>
</dbReference>
<dbReference type="Proteomes" id="UP000481327">
    <property type="component" value="Unassembled WGS sequence"/>
</dbReference>
<evidence type="ECO:0000259" key="3">
    <source>
        <dbReference type="Pfam" id="PF07589"/>
    </source>
</evidence>